<dbReference type="GO" id="GO:0016020">
    <property type="term" value="C:membrane"/>
    <property type="evidence" value="ECO:0007669"/>
    <property type="project" value="UniProtKB-SubCell"/>
</dbReference>
<dbReference type="PANTHER" id="PTHR32385:SF20">
    <property type="entry name" value="MANNOSYL PHOSPHORYLINOSITOL CERAMIDE SYNTHASE CSH1-RELATED"/>
    <property type="match status" value="1"/>
</dbReference>
<feature type="transmembrane region" description="Helical" evidence="9">
    <location>
        <begin position="195"/>
        <end position="215"/>
    </location>
</feature>
<evidence type="ECO:0000256" key="4">
    <source>
        <dbReference type="ARBA" id="ARBA00022692"/>
    </source>
</evidence>
<evidence type="ECO:0000256" key="6">
    <source>
        <dbReference type="ARBA" id="ARBA00023136"/>
    </source>
</evidence>
<evidence type="ECO:0000256" key="8">
    <source>
        <dbReference type="ARBA" id="ARBA00066893"/>
    </source>
</evidence>
<dbReference type="SUPFAM" id="SSF53448">
    <property type="entry name" value="Nucleotide-diphospho-sugar transferases"/>
    <property type="match status" value="1"/>
</dbReference>
<evidence type="ECO:0000256" key="3">
    <source>
        <dbReference type="ARBA" id="ARBA00022679"/>
    </source>
</evidence>
<keyword evidence="3" id="KW-0808">Transferase</keyword>
<dbReference type="OrthoDB" id="3647at2759"/>
<reference evidence="10" key="1">
    <citation type="submission" date="2020-10" db="EMBL/GenBank/DDBJ databases">
        <authorList>
            <person name="Roach M.J.R."/>
        </authorList>
    </citation>
    <scope>NUCLEOTIDE SEQUENCE</scope>
    <source>
        <strain evidence="10">CBS 1945</strain>
    </source>
</reference>
<dbReference type="AlphaFoldDB" id="A0A875S841"/>
<name>A0A875S841_EENNA</name>
<dbReference type="Proteomes" id="UP000662931">
    <property type="component" value="Chromosome 3"/>
</dbReference>
<dbReference type="FunFam" id="3.90.550.20:FF:000001">
    <property type="entry name" value="MIPC synthase subunit (SurA)"/>
    <property type="match status" value="1"/>
</dbReference>
<dbReference type="GO" id="GO:0031501">
    <property type="term" value="C:mannosyltransferase complex"/>
    <property type="evidence" value="ECO:0007669"/>
    <property type="project" value="UniProtKB-ARBA"/>
</dbReference>
<dbReference type="Gene3D" id="3.90.550.20">
    <property type="match status" value="1"/>
</dbReference>
<feature type="transmembrane region" description="Helical" evidence="9">
    <location>
        <begin position="268"/>
        <end position="290"/>
    </location>
</feature>
<dbReference type="KEGG" id="bnn:FOA43_002655"/>
<evidence type="ECO:0000256" key="9">
    <source>
        <dbReference type="SAM" id="Phobius"/>
    </source>
</evidence>
<sequence>MRRSLKVIIWAHITIAAFLLYCSLDLLLLPLDDLTKDALLDSELNSADDKIEKPAIIPKIIHQTYKTEDVPEIWRAGQQRCKDLHPEYEYILWTDDMARKLIEEEYDWFLETWDSYKFPIERADAIRYFALVRYGGIYIDLDDGCERKLDPLLTVPAFARTTTPTGVSNDVLGSVPGHPFFVKVLNNLQNYNRNWLVPYITIMFSTGPLFLSVILEQYRRNNIPEEANVRIMLPDDYTGKENSFFVISKGSSWHLDDARFIKALGRHIPLAVFCGITTGCFIFLMEWYFYQWCIRTNFFRSLDHMSSKVGWKTLRTRPRKDSNLPVNTVINKEDDMV</sequence>
<gene>
    <name evidence="10" type="ORF">FOA43_002655</name>
</gene>
<keyword evidence="11" id="KW-1185">Reference proteome</keyword>
<proteinExistence type="inferred from homology"/>
<dbReference type="EMBL" id="CP064814">
    <property type="protein sequence ID" value="QPG75304.1"/>
    <property type="molecule type" value="Genomic_DNA"/>
</dbReference>
<dbReference type="GO" id="GO:0006676">
    <property type="term" value="P:mannosyl diphosphorylinositol ceramide metabolic process"/>
    <property type="evidence" value="ECO:0007669"/>
    <property type="project" value="UniProtKB-ARBA"/>
</dbReference>
<dbReference type="EC" id="2.4.1.370" evidence="8"/>
<keyword evidence="5 9" id="KW-1133">Transmembrane helix</keyword>
<dbReference type="GO" id="GO:0051999">
    <property type="term" value="P:mannosyl-inositol phosphorylceramide biosynthetic process"/>
    <property type="evidence" value="ECO:0007669"/>
    <property type="project" value="TreeGrafter"/>
</dbReference>
<accession>A0A875S841</accession>
<evidence type="ECO:0000256" key="2">
    <source>
        <dbReference type="ARBA" id="ARBA00009003"/>
    </source>
</evidence>
<protein>
    <recommendedName>
        <fullName evidence="8">inositol phosphorylceramide mannosyltransferase</fullName>
        <ecNumber evidence="8">2.4.1.370</ecNumber>
    </recommendedName>
</protein>
<dbReference type="InterPro" id="IPR029044">
    <property type="entry name" value="Nucleotide-diphossugar_trans"/>
</dbReference>
<keyword evidence="4 9" id="KW-0812">Transmembrane</keyword>
<dbReference type="Pfam" id="PF04488">
    <property type="entry name" value="Gly_transf_sug"/>
    <property type="match status" value="1"/>
</dbReference>
<dbReference type="RefSeq" id="XP_038778869.1">
    <property type="nucleotide sequence ID" value="XM_038922941.1"/>
</dbReference>
<evidence type="ECO:0000256" key="1">
    <source>
        <dbReference type="ARBA" id="ARBA00004141"/>
    </source>
</evidence>
<feature type="transmembrane region" description="Helical" evidence="9">
    <location>
        <begin position="7"/>
        <end position="29"/>
    </location>
</feature>
<evidence type="ECO:0000256" key="5">
    <source>
        <dbReference type="ARBA" id="ARBA00022989"/>
    </source>
</evidence>
<comment type="subcellular location">
    <subcellularLocation>
        <location evidence="1">Membrane</location>
        <topology evidence="1">Multi-pass membrane protein</topology>
    </subcellularLocation>
</comment>
<evidence type="ECO:0000313" key="11">
    <source>
        <dbReference type="Proteomes" id="UP000662931"/>
    </source>
</evidence>
<comment type="similarity">
    <text evidence="2">Belongs to the glycosyltransferase 32 family.</text>
</comment>
<evidence type="ECO:0000256" key="7">
    <source>
        <dbReference type="ARBA" id="ARBA00052145"/>
    </source>
</evidence>
<dbReference type="GO" id="GO:0103064">
    <property type="term" value="F:inositol phosphorylceramide mannosyltransferase activity"/>
    <property type="evidence" value="ECO:0007669"/>
    <property type="project" value="UniProtKB-EC"/>
</dbReference>
<dbReference type="InterPro" id="IPR007577">
    <property type="entry name" value="GlycoTrfase_DXD_sugar-bd_CS"/>
</dbReference>
<dbReference type="GeneID" id="62196056"/>
<keyword evidence="6 9" id="KW-0472">Membrane</keyword>
<comment type="catalytic activity">
    <reaction evidence="7">
        <text>a 1D-myo-inositol-1-phospho-N-[(R)-2-hydroxy-very-long-chain fatty acyl]-(R)-4-hydroxysphingoid base + GDP-alpha-D-mannose = an alpha-D-mannosyl-(1&lt;-&gt;6)-1D-myo-inositol-1-phospho-N-[(R)-2-hydroxy-very-long-chain fatty acyl]-(R)-4-hydroxysphingoid base + GDP + H(+)</text>
        <dbReference type="Rhea" id="RHEA:64596"/>
        <dbReference type="ChEBI" id="CHEBI:15378"/>
        <dbReference type="ChEBI" id="CHEBI:57527"/>
        <dbReference type="ChEBI" id="CHEBI:58189"/>
        <dbReference type="ChEBI" id="CHEBI:155885"/>
        <dbReference type="ChEBI" id="CHEBI:155926"/>
        <dbReference type="EC" id="2.4.1.370"/>
    </reaction>
    <physiologicalReaction direction="left-to-right" evidence="7">
        <dbReference type="Rhea" id="RHEA:64597"/>
    </physiologicalReaction>
</comment>
<dbReference type="PANTHER" id="PTHR32385">
    <property type="entry name" value="MANNOSYL PHOSPHORYLINOSITOL CERAMIDE SYNTHASE"/>
    <property type="match status" value="1"/>
</dbReference>
<dbReference type="InterPro" id="IPR051706">
    <property type="entry name" value="Glycosyltransferase_domain"/>
</dbReference>
<organism evidence="10 11">
    <name type="scientific">Eeniella nana</name>
    <name type="common">Yeast</name>
    <name type="synonym">Brettanomyces nanus</name>
    <dbReference type="NCBI Taxonomy" id="13502"/>
    <lineage>
        <taxon>Eukaryota</taxon>
        <taxon>Fungi</taxon>
        <taxon>Dikarya</taxon>
        <taxon>Ascomycota</taxon>
        <taxon>Saccharomycotina</taxon>
        <taxon>Pichiomycetes</taxon>
        <taxon>Pichiales</taxon>
        <taxon>Pichiaceae</taxon>
        <taxon>Brettanomyces</taxon>
    </lineage>
</organism>
<evidence type="ECO:0000313" key="10">
    <source>
        <dbReference type="EMBL" id="QPG75304.1"/>
    </source>
</evidence>